<comment type="similarity">
    <text evidence="1">Belongs to the pseudouridine synthase RluA family.</text>
</comment>
<dbReference type="PANTHER" id="PTHR21600:SF87">
    <property type="entry name" value="RNA PSEUDOURIDYLATE SYNTHASE DOMAIN-CONTAINING PROTEIN 1"/>
    <property type="match status" value="1"/>
</dbReference>
<dbReference type="PROSITE" id="PS01129">
    <property type="entry name" value="PSI_RLU"/>
    <property type="match status" value="1"/>
</dbReference>
<keyword evidence="3" id="KW-0732">Signal</keyword>
<dbReference type="InterPro" id="IPR006224">
    <property type="entry name" value="PsdUridine_synth_RluA-like_CS"/>
</dbReference>
<evidence type="ECO:0000313" key="6">
    <source>
        <dbReference type="Proteomes" id="UP001153069"/>
    </source>
</evidence>
<evidence type="ECO:0000313" key="5">
    <source>
        <dbReference type="EMBL" id="CAB9498013.1"/>
    </source>
</evidence>
<keyword evidence="6" id="KW-1185">Reference proteome</keyword>
<organism evidence="5 6">
    <name type="scientific">Seminavis robusta</name>
    <dbReference type="NCBI Taxonomy" id="568900"/>
    <lineage>
        <taxon>Eukaryota</taxon>
        <taxon>Sar</taxon>
        <taxon>Stramenopiles</taxon>
        <taxon>Ochrophyta</taxon>
        <taxon>Bacillariophyta</taxon>
        <taxon>Bacillariophyceae</taxon>
        <taxon>Bacillariophycidae</taxon>
        <taxon>Naviculales</taxon>
        <taxon>Naviculaceae</taxon>
        <taxon>Seminavis</taxon>
    </lineage>
</organism>
<feature type="compositionally biased region" description="Low complexity" evidence="2">
    <location>
        <begin position="20"/>
        <end position="40"/>
    </location>
</feature>
<gene>
    <name evidence="5" type="ORF">SEMRO_30_G019560.1</name>
</gene>
<dbReference type="InterPro" id="IPR006145">
    <property type="entry name" value="PsdUridine_synth_RsuA/RluA"/>
</dbReference>
<evidence type="ECO:0000256" key="2">
    <source>
        <dbReference type="SAM" id="MobiDB-lite"/>
    </source>
</evidence>
<dbReference type="GO" id="GO:0000455">
    <property type="term" value="P:enzyme-directed rRNA pseudouridine synthesis"/>
    <property type="evidence" value="ECO:0007669"/>
    <property type="project" value="TreeGrafter"/>
</dbReference>
<dbReference type="Gene3D" id="3.30.2350.10">
    <property type="entry name" value="Pseudouridine synthase"/>
    <property type="match status" value="1"/>
</dbReference>
<dbReference type="OrthoDB" id="418349at2759"/>
<dbReference type="CDD" id="cd02869">
    <property type="entry name" value="PseudoU_synth_RluA_like"/>
    <property type="match status" value="1"/>
</dbReference>
<dbReference type="InterPro" id="IPR020103">
    <property type="entry name" value="PsdUridine_synth_cat_dom_sf"/>
</dbReference>
<reference evidence="5" key="1">
    <citation type="submission" date="2020-06" db="EMBL/GenBank/DDBJ databases">
        <authorList>
            <consortium name="Plant Systems Biology data submission"/>
        </authorList>
    </citation>
    <scope>NUCLEOTIDE SEQUENCE</scope>
    <source>
        <strain evidence="5">D6</strain>
    </source>
</reference>
<dbReference type="Proteomes" id="UP001153069">
    <property type="component" value="Unassembled WGS sequence"/>
</dbReference>
<name>A0A9N8H5S7_9STRA</name>
<accession>A0A9N8H5S7</accession>
<feature type="domain" description="Pseudouridine synthase RsuA/RluA-like" evidence="4">
    <location>
        <begin position="110"/>
        <end position="286"/>
    </location>
</feature>
<dbReference type="InterPro" id="IPR050188">
    <property type="entry name" value="RluA_PseudoU_synthase"/>
</dbReference>
<dbReference type="AlphaFoldDB" id="A0A9N8H5S7"/>
<evidence type="ECO:0000256" key="3">
    <source>
        <dbReference type="SAM" id="SignalP"/>
    </source>
</evidence>
<feature type="chain" id="PRO_5040212657" evidence="3">
    <location>
        <begin position="21"/>
        <end position="367"/>
    </location>
</feature>
<evidence type="ECO:0000256" key="1">
    <source>
        <dbReference type="ARBA" id="ARBA00010876"/>
    </source>
</evidence>
<dbReference type="GO" id="GO:0003723">
    <property type="term" value="F:RNA binding"/>
    <property type="evidence" value="ECO:0007669"/>
    <property type="project" value="InterPro"/>
</dbReference>
<evidence type="ECO:0000259" key="4">
    <source>
        <dbReference type="Pfam" id="PF00849"/>
    </source>
</evidence>
<dbReference type="GO" id="GO:0009982">
    <property type="term" value="F:pseudouridine synthase activity"/>
    <property type="evidence" value="ECO:0007669"/>
    <property type="project" value="InterPro"/>
</dbReference>
<protein>
    <submittedName>
        <fullName evidence="5">Ribosomal large subunit pseudouridine synthase D</fullName>
    </submittedName>
</protein>
<dbReference type="Pfam" id="PF00849">
    <property type="entry name" value="PseudoU_synth_2"/>
    <property type="match status" value="1"/>
</dbReference>
<sequence length="367" mass="40714">MRLVTALLCVVLLTSSSSHAFSPLQPQPEQQQQRSSQRPSTTVIVEEQTDAVTESVVSSLERQRVESILPLTEAEINARLAMQMERLQAKDRTSTFLSKQDLQIVYEDEDLIIVDKPTGVLSVPGKIVNPSMAQSVFDAVGCEMGRMDMMVVHRLGMDTSGLMVFAKTMDALRGMNEVFRTRAIERKYEALVCGHVESDAGIINLPLMRDYEFPPFMRVSTENHQRALLDLDPEQLRLPKILDLPKDSLTKYKVLAREDLNGLPVTRVALTSLSGRTHQLNVHLAAFGHPIVGDATYGIDGDAASNGGLTKEERDELVPNPSCASDELQRRIARTANGKMSCIHAKSLKFFHPTLQEEIAFVADAPF</sequence>
<dbReference type="EMBL" id="CAICTM010000030">
    <property type="protein sequence ID" value="CAB9498013.1"/>
    <property type="molecule type" value="Genomic_DNA"/>
</dbReference>
<dbReference type="PANTHER" id="PTHR21600">
    <property type="entry name" value="MITOCHONDRIAL RNA PSEUDOURIDINE SYNTHASE"/>
    <property type="match status" value="1"/>
</dbReference>
<proteinExistence type="inferred from homology"/>
<feature type="signal peptide" evidence="3">
    <location>
        <begin position="1"/>
        <end position="20"/>
    </location>
</feature>
<feature type="region of interest" description="Disordered" evidence="2">
    <location>
        <begin position="20"/>
        <end position="43"/>
    </location>
</feature>
<dbReference type="SUPFAM" id="SSF55120">
    <property type="entry name" value="Pseudouridine synthase"/>
    <property type="match status" value="1"/>
</dbReference>
<comment type="caution">
    <text evidence="5">The sequence shown here is derived from an EMBL/GenBank/DDBJ whole genome shotgun (WGS) entry which is preliminary data.</text>
</comment>